<reference evidence="3 4" key="1">
    <citation type="submission" date="2023-07" db="EMBL/GenBank/DDBJ databases">
        <title>Sequencing the genomes of 1000 actinobacteria strains.</title>
        <authorList>
            <person name="Klenk H.-P."/>
        </authorList>
    </citation>
    <scope>NUCLEOTIDE SEQUENCE [LARGE SCALE GENOMIC DNA]</scope>
    <source>
        <strain evidence="3 4">DSM 19426</strain>
    </source>
</reference>
<keyword evidence="1" id="KW-0472">Membrane</keyword>
<dbReference type="Proteomes" id="UP001183648">
    <property type="component" value="Unassembled WGS sequence"/>
</dbReference>
<name>A0ABU2BVN0_9ACTN</name>
<accession>A0ABU2BVN0</accession>
<dbReference type="Gene3D" id="3.30.70.2390">
    <property type="match status" value="1"/>
</dbReference>
<protein>
    <recommendedName>
        <fullName evidence="2">LytR/CpsA/Psr regulator C-terminal domain-containing protein</fullName>
    </recommendedName>
</protein>
<dbReference type="InterPro" id="IPR027381">
    <property type="entry name" value="LytR/CpsA/Psr_C"/>
</dbReference>
<evidence type="ECO:0000259" key="2">
    <source>
        <dbReference type="Pfam" id="PF13399"/>
    </source>
</evidence>
<evidence type="ECO:0000313" key="3">
    <source>
        <dbReference type="EMBL" id="MDR7362694.1"/>
    </source>
</evidence>
<evidence type="ECO:0000256" key="1">
    <source>
        <dbReference type="SAM" id="Phobius"/>
    </source>
</evidence>
<feature type="domain" description="LytR/CpsA/Psr regulator C-terminal" evidence="2">
    <location>
        <begin position="62"/>
        <end position="151"/>
    </location>
</feature>
<keyword evidence="4" id="KW-1185">Reference proteome</keyword>
<dbReference type="EMBL" id="JAVDYG010000001">
    <property type="protein sequence ID" value="MDR7362694.1"/>
    <property type="molecule type" value="Genomic_DNA"/>
</dbReference>
<comment type="caution">
    <text evidence="3">The sequence shown here is derived from an EMBL/GenBank/DDBJ whole genome shotgun (WGS) entry which is preliminary data.</text>
</comment>
<organism evidence="3 4">
    <name type="scientific">Nocardioides marmoribigeumensis</name>
    <dbReference type="NCBI Taxonomy" id="433649"/>
    <lineage>
        <taxon>Bacteria</taxon>
        <taxon>Bacillati</taxon>
        <taxon>Actinomycetota</taxon>
        <taxon>Actinomycetes</taxon>
        <taxon>Propionibacteriales</taxon>
        <taxon>Nocardioidaceae</taxon>
        <taxon>Nocardioides</taxon>
    </lineage>
</organism>
<gene>
    <name evidence="3" type="ORF">J2S63_002247</name>
</gene>
<feature type="transmembrane region" description="Helical" evidence="1">
    <location>
        <begin position="7"/>
        <end position="30"/>
    </location>
</feature>
<keyword evidence="1" id="KW-1133">Transmembrane helix</keyword>
<proteinExistence type="predicted"/>
<evidence type="ECO:0000313" key="4">
    <source>
        <dbReference type="Proteomes" id="UP001183648"/>
    </source>
</evidence>
<dbReference type="Pfam" id="PF13399">
    <property type="entry name" value="LytR_C"/>
    <property type="match status" value="1"/>
</dbReference>
<dbReference type="RefSeq" id="WP_310301998.1">
    <property type="nucleotide sequence ID" value="NZ_BAAAPS010000013.1"/>
</dbReference>
<sequence>MNRRSGLAGITFLVLFGILAVGVVVGWHAVSEPVPSLTQEEPSAGPSCNAGLAPGDVVRTGDVTVSVFNAGNRSGLADQTLGQLTARGFLAGDVGNAPADAANVKFVRVLAPSKNDPAAQLVARQFGPQTLVQPTRTDLGPGVDVIVGDRFVGLAKAPRQLKAKAAGSGC</sequence>
<keyword evidence="1" id="KW-0812">Transmembrane</keyword>